<evidence type="ECO:0000256" key="1">
    <source>
        <dbReference type="SAM" id="MobiDB-lite"/>
    </source>
</evidence>
<sequence length="364" mass="43047">MGETAVDGDLLLKSFFAEVSEVERDNEVLRSLSLFLSLSLQFHLYICVCMYLYVPLLRNKPFEFNLVPIKLMNLIPKRNDIFNVSIEQNLCHLSSNSIIRRILSCFKLNPFEYLNLPFDASPEDVKKQYRKLSLLVHPDKCKHPQAKEAFSALAKAQQLLLDGQERDYIISQVNAAKDELRVKRKKQLKKDTASKIKSMVEEVSFCALHISIFFSSRVIEAVYCFWCISLYQSSVCSDPLNLLPVYMIQGKYDQQYERSEEFQQELKLKVRELLTEQEWRRRKMQMRISEEEGRLKKDEEEQKEMWKRKREHEEQWEGTREQRVSSWRDFMKGGKKAKKGEIRPPKLKTEDPNKSYVQRPVKRG</sequence>
<keyword evidence="2" id="KW-0472">Membrane</keyword>
<keyword evidence="2" id="KW-1133">Transmembrane helix</keyword>
<dbReference type="Proteomes" id="UP000813462">
    <property type="component" value="Unassembled WGS sequence"/>
</dbReference>
<dbReference type="EMBL" id="JAEACU010000002">
    <property type="protein sequence ID" value="KAH7541825.1"/>
    <property type="molecule type" value="Genomic_DNA"/>
</dbReference>
<dbReference type="SUPFAM" id="SSF46565">
    <property type="entry name" value="Chaperone J-domain"/>
    <property type="match status" value="1"/>
</dbReference>
<dbReference type="PANTHER" id="PTHR46620">
    <property type="entry name" value="J DOMAIN-CONTAINING PROTEIN SPF31"/>
    <property type="match status" value="1"/>
</dbReference>
<evidence type="ECO:0000259" key="3">
    <source>
        <dbReference type="PROSITE" id="PS50076"/>
    </source>
</evidence>
<gene>
    <name evidence="4" type="ORF">FEM48_Zijuj02G0008700</name>
</gene>
<dbReference type="InterPro" id="IPR036869">
    <property type="entry name" value="J_dom_sf"/>
</dbReference>
<dbReference type="CDD" id="cd06257">
    <property type="entry name" value="DnaJ"/>
    <property type="match status" value="1"/>
</dbReference>
<dbReference type="InterPro" id="IPR001623">
    <property type="entry name" value="DnaJ_domain"/>
</dbReference>
<dbReference type="SMART" id="SM00271">
    <property type="entry name" value="DnaJ"/>
    <property type="match status" value="1"/>
</dbReference>
<feature type="compositionally biased region" description="Basic and acidic residues" evidence="1">
    <location>
        <begin position="339"/>
        <end position="353"/>
    </location>
</feature>
<evidence type="ECO:0000256" key="2">
    <source>
        <dbReference type="SAM" id="Phobius"/>
    </source>
</evidence>
<accession>A0A978VSN0</accession>
<feature type="domain" description="J" evidence="3">
    <location>
        <begin position="109"/>
        <end position="181"/>
    </location>
</feature>
<dbReference type="PRINTS" id="PR00625">
    <property type="entry name" value="JDOMAIN"/>
</dbReference>
<keyword evidence="2" id="KW-0812">Transmembrane</keyword>
<protein>
    <recommendedName>
        <fullName evidence="3">J domain-containing protein</fullName>
    </recommendedName>
</protein>
<feature type="transmembrane region" description="Helical" evidence="2">
    <location>
        <begin position="32"/>
        <end position="54"/>
    </location>
</feature>
<organism evidence="4 5">
    <name type="scientific">Ziziphus jujuba var. spinosa</name>
    <dbReference type="NCBI Taxonomy" id="714518"/>
    <lineage>
        <taxon>Eukaryota</taxon>
        <taxon>Viridiplantae</taxon>
        <taxon>Streptophyta</taxon>
        <taxon>Embryophyta</taxon>
        <taxon>Tracheophyta</taxon>
        <taxon>Spermatophyta</taxon>
        <taxon>Magnoliopsida</taxon>
        <taxon>eudicotyledons</taxon>
        <taxon>Gunneridae</taxon>
        <taxon>Pentapetalae</taxon>
        <taxon>rosids</taxon>
        <taxon>fabids</taxon>
        <taxon>Rosales</taxon>
        <taxon>Rhamnaceae</taxon>
        <taxon>Paliureae</taxon>
        <taxon>Ziziphus</taxon>
    </lineage>
</organism>
<evidence type="ECO:0000313" key="4">
    <source>
        <dbReference type="EMBL" id="KAH7541825.1"/>
    </source>
</evidence>
<proteinExistence type="predicted"/>
<dbReference type="PROSITE" id="PS50076">
    <property type="entry name" value="DNAJ_2"/>
    <property type="match status" value="1"/>
</dbReference>
<reference evidence="4" key="1">
    <citation type="journal article" date="2021" name="Front. Plant Sci.">
        <title>Chromosome-Scale Genome Assembly for Chinese Sour Jujube and Insights Into Its Genome Evolution and Domestication Signature.</title>
        <authorList>
            <person name="Shen L.-Y."/>
            <person name="Luo H."/>
            <person name="Wang X.-L."/>
            <person name="Wang X.-M."/>
            <person name="Qiu X.-J."/>
            <person name="Liu H."/>
            <person name="Zhou S.-S."/>
            <person name="Jia K.-H."/>
            <person name="Nie S."/>
            <person name="Bao Y.-T."/>
            <person name="Zhang R.-G."/>
            <person name="Yun Q.-Z."/>
            <person name="Chai Y.-H."/>
            <person name="Lu J.-Y."/>
            <person name="Li Y."/>
            <person name="Zhao S.-W."/>
            <person name="Mao J.-F."/>
            <person name="Jia S.-G."/>
            <person name="Mao Y.-M."/>
        </authorList>
    </citation>
    <scope>NUCLEOTIDE SEQUENCE</scope>
    <source>
        <strain evidence="4">AT0</strain>
        <tissue evidence="4">Leaf</tissue>
    </source>
</reference>
<feature type="region of interest" description="Disordered" evidence="1">
    <location>
        <begin position="299"/>
        <end position="364"/>
    </location>
</feature>
<dbReference type="Gene3D" id="1.10.287.110">
    <property type="entry name" value="DnaJ domain"/>
    <property type="match status" value="1"/>
</dbReference>
<name>A0A978VSN0_ZIZJJ</name>
<evidence type="ECO:0000313" key="5">
    <source>
        <dbReference type="Proteomes" id="UP000813462"/>
    </source>
</evidence>
<dbReference type="Pfam" id="PF00226">
    <property type="entry name" value="DnaJ"/>
    <property type="match status" value="1"/>
</dbReference>
<comment type="caution">
    <text evidence="4">The sequence shown here is derived from an EMBL/GenBank/DDBJ whole genome shotgun (WGS) entry which is preliminary data.</text>
</comment>
<dbReference type="PANTHER" id="PTHR46620:SF1">
    <property type="entry name" value="J DOMAIN-CONTAINING PROTEIN SPF31"/>
    <property type="match status" value="1"/>
</dbReference>
<dbReference type="AlphaFoldDB" id="A0A978VSN0"/>
<feature type="compositionally biased region" description="Basic and acidic residues" evidence="1">
    <location>
        <begin position="299"/>
        <end position="323"/>
    </location>
</feature>